<dbReference type="OrthoDB" id="9782305at2"/>
<dbReference type="GO" id="GO:0005886">
    <property type="term" value="C:plasma membrane"/>
    <property type="evidence" value="ECO:0007669"/>
    <property type="project" value="UniProtKB-SubCell"/>
</dbReference>
<keyword evidence="6 9" id="KW-1133">Transmembrane helix</keyword>
<feature type="transmembrane region" description="Helical" evidence="9">
    <location>
        <begin position="273"/>
        <end position="295"/>
    </location>
</feature>
<dbReference type="EMBL" id="QUAK01000120">
    <property type="protein sequence ID" value="RFU84403.1"/>
    <property type="molecule type" value="Genomic_DNA"/>
</dbReference>
<sequence length="368" mass="37402">METVDAEHRQLRPPEGESDGGAGVAGSPAGPRPSRSGRRRRRRIRGAPLGLALIALAALASVAVGAKPIAPGVVFDALFAYHGTVEEQLVRDMRLPRTGLGLVAGAGLGLAGALMQALTRNPLADPGIMGVNAGASAAVVVAIGFAGLQTFVGYVWFALAGAAAVTGLVHLIGAIGPGGATPARLVLAGTAVAAALTALTSTVLLMRPAVFDAFRFWTVGSLAGRDAQVLWQVLPFVAAGVLLAVLTTRPLDAMAMGDEGAAALGARVRVTRVLGVLAVTLLCGAVTAAVGPIAFVGLAVPHIARAISGPDHRWIFFYAALLGALLLLVADVVGRAVARPAELEVGIVTAFLGAPALVVLTRRARRRR</sequence>
<comment type="caution">
    <text evidence="10">The sequence shown here is derived from an EMBL/GenBank/DDBJ whole genome shotgun (WGS) entry which is preliminary data.</text>
</comment>
<evidence type="ECO:0000313" key="11">
    <source>
        <dbReference type="Proteomes" id="UP000263094"/>
    </source>
</evidence>
<comment type="subcellular location">
    <subcellularLocation>
        <location evidence="1">Cell membrane</location>
        <topology evidence="1">Multi-pass membrane protein</topology>
    </subcellularLocation>
</comment>
<dbReference type="InterPro" id="IPR000522">
    <property type="entry name" value="ABC_transptr_permease_BtuC"/>
</dbReference>
<feature type="compositionally biased region" description="Basic and acidic residues" evidence="8">
    <location>
        <begin position="1"/>
        <end position="15"/>
    </location>
</feature>
<feature type="transmembrane region" description="Helical" evidence="9">
    <location>
        <begin position="154"/>
        <end position="173"/>
    </location>
</feature>
<dbReference type="Proteomes" id="UP000263094">
    <property type="component" value="Unassembled WGS sequence"/>
</dbReference>
<keyword evidence="4" id="KW-1003">Cell membrane</keyword>
<comment type="similarity">
    <text evidence="2">Belongs to the binding-protein-dependent transport system permease family. FecCD subfamily.</text>
</comment>
<feature type="transmembrane region" description="Helical" evidence="9">
    <location>
        <begin position="99"/>
        <end position="118"/>
    </location>
</feature>
<feature type="transmembrane region" description="Helical" evidence="9">
    <location>
        <begin position="185"/>
        <end position="209"/>
    </location>
</feature>
<dbReference type="SUPFAM" id="SSF81345">
    <property type="entry name" value="ABC transporter involved in vitamin B12 uptake, BtuC"/>
    <property type="match status" value="1"/>
</dbReference>
<evidence type="ECO:0000256" key="3">
    <source>
        <dbReference type="ARBA" id="ARBA00022448"/>
    </source>
</evidence>
<dbReference type="PANTHER" id="PTHR30472:SF1">
    <property type="entry name" value="FE(3+) DICITRATE TRANSPORT SYSTEM PERMEASE PROTEIN FECC-RELATED"/>
    <property type="match status" value="1"/>
</dbReference>
<evidence type="ECO:0000256" key="6">
    <source>
        <dbReference type="ARBA" id="ARBA00022989"/>
    </source>
</evidence>
<feature type="region of interest" description="Disordered" evidence="8">
    <location>
        <begin position="1"/>
        <end position="41"/>
    </location>
</feature>
<keyword evidence="7 9" id="KW-0472">Membrane</keyword>
<evidence type="ECO:0000256" key="5">
    <source>
        <dbReference type="ARBA" id="ARBA00022692"/>
    </source>
</evidence>
<evidence type="ECO:0000256" key="4">
    <source>
        <dbReference type="ARBA" id="ARBA00022475"/>
    </source>
</evidence>
<keyword evidence="11" id="KW-1185">Reference proteome</keyword>
<name>A0A372M1Q3_9ACTN</name>
<protein>
    <submittedName>
        <fullName evidence="10">Fe(3+)-siderophore ABC transporter permease</fullName>
    </submittedName>
</protein>
<feature type="transmembrane region" description="Helical" evidence="9">
    <location>
        <begin position="46"/>
        <end position="66"/>
    </location>
</feature>
<evidence type="ECO:0000256" key="1">
    <source>
        <dbReference type="ARBA" id="ARBA00004651"/>
    </source>
</evidence>
<proteinExistence type="inferred from homology"/>
<dbReference type="AlphaFoldDB" id="A0A372M1Q3"/>
<gene>
    <name evidence="10" type="ORF">DY218_22340</name>
</gene>
<evidence type="ECO:0000256" key="7">
    <source>
        <dbReference type="ARBA" id="ARBA00023136"/>
    </source>
</evidence>
<dbReference type="CDD" id="cd06550">
    <property type="entry name" value="TM_ABC_iron-siderophores_like"/>
    <property type="match status" value="1"/>
</dbReference>
<dbReference type="FunFam" id="1.10.3470.10:FF:000001">
    <property type="entry name" value="Vitamin B12 ABC transporter permease BtuC"/>
    <property type="match status" value="1"/>
</dbReference>
<dbReference type="Gene3D" id="1.10.3470.10">
    <property type="entry name" value="ABC transporter involved in vitamin B12 uptake, BtuC"/>
    <property type="match status" value="1"/>
</dbReference>
<dbReference type="PANTHER" id="PTHR30472">
    <property type="entry name" value="FERRIC ENTEROBACTIN TRANSPORT SYSTEM PERMEASE PROTEIN"/>
    <property type="match status" value="1"/>
</dbReference>
<feature type="transmembrane region" description="Helical" evidence="9">
    <location>
        <begin position="229"/>
        <end position="246"/>
    </location>
</feature>
<evidence type="ECO:0000256" key="2">
    <source>
        <dbReference type="ARBA" id="ARBA00007935"/>
    </source>
</evidence>
<dbReference type="RefSeq" id="WP_128557894.1">
    <property type="nucleotide sequence ID" value="NZ_QUAK01000120.1"/>
</dbReference>
<feature type="transmembrane region" description="Helical" evidence="9">
    <location>
        <begin position="315"/>
        <end position="333"/>
    </location>
</feature>
<evidence type="ECO:0000313" key="10">
    <source>
        <dbReference type="EMBL" id="RFU84403.1"/>
    </source>
</evidence>
<dbReference type="GO" id="GO:0022857">
    <property type="term" value="F:transmembrane transporter activity"/>
    <property type="evidence" value="ECO:0007669"/>
    <property type="project" value="InterPro"/>
</dbReference>
<accession>A0A372M1Q3</accession>
<evidence type="ECO:0000256" key="8">
    <source>
        <dbReference type="SAM" id="MobiDB-lite"/>
    </source>
</evidence>
<feature type="compositionally biased region" description="Low complexity" evidence="8">
    <location>
        <begin position="25"/>
        <end position="34"/>
    </location>
</feature>
<dbReference type="InterPro" id="IPR037294">
    <property type="entry name" value="ABC_BtuC-like"/>
</dbReference>
<keyword evidence="5 9" id="KW-0812">Transmembrane</keyword>
<evidence type="ECO:0000256" key="9">
    <source>
        <dbReference type="SAM" id="Phobius"/>
    </source>
</evidence>
<feature type="transmembrane region" description="Helical" evidence="9">
    <location>
        <begin position="130"/>
        <end position="148"/>
    </location>
</feature>
<dbReference type="Pfam" id="PF01032">
    <property type="entry name" value="FecCD"/>
    <property type="match status" value="1"/>
</dbReference>
<keyword evidence="3" id="KW-0813">Transport</keyword>
<dbReference type="GO" id="GO:0033214">
    <property type="term" value="P:siderophore-iron import into cell"/>
    <property type="evidence" value="ECO:0007669"/>
    <property type="project" value="TreeGrafter"/>
</dbReference>
<organism evidence="10 11">
    <name type="scientific">Streptomyces triticagri</name>
    <dbReference type="NCBI Taxonomy" id="2293568"/>
    <lineage>
        <taxon>Bacteria</taxon>
        <taxon>Bacillati</taxon>
        <taxon>Actinomycetota</taxon>
        <taxon>Actinomycetes</taxon>
        <taxon>Kitasatosporales</taxon>
        <taxon>Streptomycetaceae</taxon>
        <taxon>Streptomyces</taxon>
    </lineage>
</organism>
<reference evidence="10 11" key="1">
    <citation type="submission" date="2018-08" db="EMBL/GenBank/DDBJ databases">
        <title>Isolation, diversity and antifungal activity of Actinobacteria from wheat.</title>
        <authorList>
            <person name="Han C."/>
        </authorList>
    </citation>
    <scope>NUCLEOTIDE SEQUENCE [LARGE SCALE GENOMIC DNA]</scope>
    <source>
        <strain evidence="10 11">NEAU-YY421</strain>
    </source>
</reference>